<sequence length="212" mass="22504">MTGSAPGVDAARLDALAAAWTVLGGLLAQAPDQASLDRVRDEELLAAWPLPLDEAGERGLALLRASRVAGEDATAVRDDHLRLFRGAGRVLAPPWASVHLSDEGLMFDEETLRVREVYAAHDLQVPGLNREPDDHIAVELAFCAELLLRALDAAEAGNPARAAELVAAHDAFVTDHLAPFAPEFFALVARHATTDFHRGVAALGVHALAASH</sequence>
<accession>A0A6G7Y7U1</accession>
<keyword evidence="1" id="KW-0143">Chaperone</keyword>
<gene>
    <name evidence="2" type="ORF">G7070_12180</name>
</gene>
<proteinExistence type="predicted"/>
<dbReference type="KEGG" id="prv:G7070_12180"/>
<evidence type="ECO:0000256" key="1">
    <source>
        <dbReference type="ARBA" id="ARBA00023186"/>
    </source>
</evidence>
<dbReference type="Gene3D" id="1.10.3480.10">
    <property type="entry name" value="TorD-like"/>
    <property type="match status" value="1"/>
</dbReference>
<organism evidence="2 3">
    <name type="scientific">Propioniciclava coleopterorum</name>
    <dbReference type="NCBI Taxonomy" id="2714937"/>
    <lineage>
        <taxon>Bacteria</taxon>
        <taxon>Bacillati</taxon>
        <taxon>Actinomycetota</taxon>
        <taxon>Actinomycetes</taxon>
        <taxon>Propionibacteriales</taxon>
        <taxon>Propionibacteriaceae</taxon>
        <taxon>Propioniciclava</taxon>
    </lineage>
</organism>
<protein>
    <submittedName>
        <fullName evidence="2">Molecular chaperone TorD family protein</fullName>
    </submittedName>
</protein>
<evidence type="ECO:0000313" key="2">
    <source>
        <dbReference type="EMBL" id="QIK72885.1"/>
    </source>
</evidence>
<dbReference type="Proteomes" id="UP000501058">
    <property type="component" value="Chromosome"/>
</dbReference>
<dbReference type="SUPFAM" id="SSF89155">
    <property type="entry name" value="TorD-like"/>
    <property type="match status" value="1"/>
</dbReference>
<keyword evidence="3" id="KW-1185">Reference proteome</keyword>
<dbReference type="InterPro" id="IPR020945">
    <property type="entry name" value="DMSO/NO3_reduct_chaperone"/>
</dbReference>
<dbReference type="RefSeq" id="WP_166233958.1">
    <property type="nucleotide sequence ID" value="NZ_CP049865.1"/>
</dbReference>
<dbReference type="Pfam" id="PF02613">
    <property type="entry name" value="Nitrate_red_del"/>
    <property type="match status" value="1"/>
</dbReference>
<name>A0A6G7Y7U1_9ACTN</name>
<dbReference type="PANTHER" id="PTHR34227">
    <property type="entry name" value="CHAPERONE PROTEIN YCDY"/>
    <property type="match status" value="1"/>
</dbReference>
<evidence type="ECO:0000313" key="3">
    <source>
        <dbReference type="Proteomes" id="UP000501058"/>
    </source>
</evidence>
<dbReference type="AlphaFoldDB" id="A0A6G7Y7U1"/>
<dbReference type="PANTHER" id="PTHR34227:SF13">
    <property type="entry name" value="TAT PROOFREADING CHAPERONE DMSD-RELATED"/>
    <property type="match status" value="1"/>
</dbReference>
<dbReference type="InterPro" id="IPR036411">
    <property type="entry name" value="TorD-like_sf"/>
</dbReference>
<dbReference type="EMBL" id="CP049865">
    <property type="protein sequence ID" value="QIK72885.1"/>
    <property type="molecule type" value="Genomic_DNA"/>
</dbReference>
<reference evidence="2 3" key="1">
    <citation type="submission" date="2020-03" db="EMBL/GenBank/DDBJ databases">
        <title>Propioniciclava sp. nov., isolated from Hydrophilus acuminatus.</title>
        <authorList>
            <person name="Hyun D.-W."/>
            <person name="Bae J.-W."/>
        </authorList>
    </citation>
    <scope>NUCLEOTIDE SEQUENCE [LARGE SCALE GENOMIC DNA]</scope>
    <source>
        <strain evidence="2 3">HDW11</strain>
    </source>
</reference>
<dbReference type="InterPro" id="IPR050289">
    <property type="entry name" value="TorD/DmsD_chaperones"/>
</dbReference>